<reference evidence="4 5" key="1">
    <citation type="journal article" date="2019" name="Anaerobe">
        <title>Brachyspira catarrhinii sp. nov., an anaerobic intestinal spirochaete isolated from vervet monkeys may have been misidentified as Brachyspira aalborgi in previous studies.</title>
        <authorList>
            <person name="Phillips N.D."/>
            <person name="La T."/>
            <person name="Hampson D.J."/>
        </authorList>
    </citation>
    <scope>NUCLEOTIDE SEQUENCE [LARGE SCALE GENOMIC DNA]</scope>
    <source>
        <strain evidence="4 5">Z12</strain>
    </source>
</reference>
<dbReference type="Pfam" id="PF01501">
    <property type="entry name" value="Glyco_transf_8"/>
    <property type="match status" value="1"/>
</dbReference>
<dbReference type="Gene3D" id="3.90.550.10">
    <property type="entry name" value="Spore Coat Polysaccharide Biosynthesis Protein SpsA, Chain A"/>
    <property type="match status" value="1"/>
</dbReference>
<comment type="caution">
    <text evidence="4">The sequence shown here is derived from an EMBL/GenBank/DDBJ whole genome shotgun (WGS) entry which is preliminary data.</text>
</comment>
<dbReference type="InterPro" id="IPR050748">
    <property type="entry name" value="Glycosyltrans_8_dom-fam"/>
</dbReference>
<organism evidence="4 5">
    <name type="scientific">Brachyspira catarrhinii</name>
    <dbReference type="NCBI Taxonomy" id="2528966"/>
    <lineage>
        <taxon>Bacteria</taxon>
        <taxon>Pseudomonadati</taxon>
        <taxon>Spirochaetota</taxon>
        <taxon>Spirochaetia</taxon>
        <taxon>Brachyspirales</taxon>
        <taxon>Brachyspiraceae</taxon>
        <taxon>Brachyspira</taxon>
    </lineage>
</organism>
<dbReference type="EMBL" id="SJDU01000094">
    <property type="protein sequence ID" value="TKZ35483.1"/>
    <property type="molecule type" value="Genomic_DNA"/>
</dbReference>
<dbReference type="Proteomes" id="UP000310168">
    <property type="component" value="Unassembled WGS sequence"/>
</dbReference>
<keyword evidence="1" id="KW-0328">Glycosyltransferase</keyword>
<dbReference type="CDD" id="cd04194">
    <property type="entry name" value="GT8_A4GalT_like"/>
    <property type="match status" value="1"/>
</dbReference>
<keyword evidence="5" id="KW-1185">Reference proteome</keyword>
<dbReference type="InterPro" id="IPR002495">
    <property type="entry name" value="Glyco_trans_8"/>
</dbReference>
<dbReference type="PANTHER" id="PTHR13778">
    <property type="entry name" value="GLYCOSYLTRANSFERASE 8 DOMAIN-CONTAINING PROTEIN"/>
    <property type="match status" value="1"/>
</dbReference>
<name>A0ABY2TSR6_9SPIR</name>
<gene>
    <name evidence="4" type="ORF">EZH24_05035</name>
</gene>
<evidence type="ECO:0000313" key="4">
    <source>
        <dbReference type="EMBL" id="TKZ35483.1"/>
    </source>
</evidence>
<proteinExistence type="predicted"/>
<evidence type="ECO:0000256" key="1">
    <source>
        <dbReference type="ARBA" id="ARBA00022676"/>
    </source>
</evidence>
<evidence type="ECO:0000313" key="5">
    <source>
        <dbReference type="Proteomes" id="UP000310168"/>
    </source>
</evidence>
<evidence type="ECO:0000256" key="2">
    <source>
        <dbReference type="ARBA" id="ARBA00022679"/>
    </source>
</evidence>
<accession>A0ABY2TSR6</accession>
<evidence type="ECO:0000256" key="3">
    <source>
        <dbReference type="ARBA" id="ARBA00022723"/>
    </source>
</evidence>
<keyword evidence="2" id="KW-0808">Transferase</keyword>
<dbReference type="PANTHER" id="PTHR13778:SF47">
    <property type="entry name" value="LIPOPOLYSACCHARIDE 1,3-GALACTOSYLTRANSFERASE"/>
    <property type="match status" value="1"/>
</dbReference>
<sequence>MEKKYINFCLCGDNNFIIPITVAITSILTNIDKSRIARFFLLTTGFSDKEINTILKLKKKYNFEVVNIPVENYINLFDKIDITKCKIPYVSLATYYRFLMFKILPEDVDKCFYIDGDMIVDTDLSIIYDNLTEDKLAFAVVEPLAMQHRKSILSHCYELEYFKNFKNDCLKYPYIQAGFFLINLKKAKEKNIFEQLIDFITICPNTPYVDQDVINAVIGQQYSDLINYLEPSYNVFCNMDYKQPFNDAFYSEEIITKSFKNPKIYHYGGEWKPWNTTLTMHHYDVWWKYLKLSPYRKMKNPKKKIIGVMENDRYRVYKIFFMRISIKK</sequence>
<dbReference type="InterPro" id="IPR029044">
    <property type="entry name" value="Nucleotide-diphossugar_trans"/>
</dbReference>
<keyword evidence="3" id="KW-0479">Metal-binding</keyword>
<dbReference type="RefSeq" id="WP_137998032.1">
    <property type="nucleotide sequence ID" value="NZ_SJDU01000094.1"/>
</dbReference>
<dbReference type="SUPFAM" id="SSF53448">
    <property type="entry name" value="Nucleotide-diphospho-sugar transferases"/>
    <property type="match status" value="1"/>
</dbReference>
<protein>
    <submittedName>
        <fullName evidence="4">Glycosyltransferase family 8 protein</fullName>
    </submittedName>
</protein>